<protein>
    <submittedName>
        <fullName evidence="2">Glycosyltransferase family 2 protein</fullName>
    </submittedName>
</protein>
<dbReference type="Proteomes" id="UP000823900">
    <property type="component" value="Unassembled WGS sequence"/>
</dbReference>
<feature type="domain" description="Glycosyltransferase 2-like" evidence="1">
    <location>
        <begin position="18"/>
        <end position="189"/>
    </location>
</feature>
<dbReference type="PANTHER" id="PTHR43685:SF13">
    <property type="entry name" value="O ANTIGEN BIOSYNTHESIS RHAMNOSYLTRANSFERASE RFBN"/>
    <property type="match status" value="1"/>
</dbReference>
<proteinExistence type="predicted"/>
<organism evidence="2 3">
    <name type="scientific">Candidatus Lachnoclostridium stercoravium</name>
    <dbReference type="NCBI Taxonomy" id="2838633"/>
    <lineage>
        <taxon>Bacteria</taxon>
        <taxon>Bacillati</taxon>
        <taxon>Bacillota</taxon>
        <taxon>Clostridia</taxon>
        <taxon>Lachnospirales</taxon>
        <taxon>Lachnospiraceae</taxon>
    </lineage>
</organism>
<dbReference type="SUPFAM" id="SSF53448">
    <property type="entry name" value="Nucleotide-diphospho-sugar transferases"/>
    <property type="match status" value="1"/>
</dbReference>
<dbReference type="InterPro" id="IPR001173">
    <property type="entry name" value="Glyco_trans_2-like"/>
</dbReference>
<dbReference type="GO" id="GO:0044010">
    <property type="term" value="P:single-species biofilm formation"/>
    <property type="evidence" value="ECO:0007669"/>
    <property type="project" value="TreeGrafter"/>
</dbReference>
<sequence>MPEKGGEKTGGRTMTVDVIIPSYRPGERFYRLLSMLKAQETPVNRIIVINTEKKYWDPEKYRVFPNLEVRHITKKQFDHGAVRNMGISLSKADIVVCMTDDAVPADRKLITALTEGFSGTGPSGETIIEVYARQLPGPECGEAEKYTRQFNYPETSRIKTIKDLERLGIKTYFASDVCCAYRRAEFEKLGGFISRTIFNEDMIFAAKALKAGYAVRYEAGAQVIHSHNYTPMQQLHRNFDLGVSQADHPEVFKGVPSEGEGIKLVKQTAAYLISRKKYLELPGLIVNSGFKYIGYRLGKAYRHLPKGAVRRLTTDPDYWNRKGGGQL</sequence>
<reference evidence="2" key="1">
    <citation type="journal article" date="2021" name="PeerJ">
        <title>Extensive microbial diversity within the chicken gut microbiome revealed by metagenomics and culture.</title>
        <authorList>
            <person name="Gilroy R."/>
            <person name="Ravi A."/>
            <person name="Getino M."/>
            <person name="Pursley I."/>
            <person name="Horton D.L."/>
            <person name="Alikhan N.F."/>
            <person name="Baker D."/>
            <person name="Gharbi K."/>
            <person name="Hall N."/>
            <person name="Watson M."/>
            <person name="Adriaenssens E.M."/>
            <person name="Foster-Nyarko E."/>
            <person name="Jarju S."/>
            <person name="Secka A."/>
            <person name="Antonio M."/>
            <person name="Oren A."/>
            <person name="Chaudhuri R.R."/>
            <person name="La Ragione R."/>
            <person name="Hildebrand F."/>
            <person name="Pallen M.J."/>
        </authorList>
    </citation>
    <scope>NUCLEOTIDE SEQUENCE</scope>
    <source>
        <strain evidence="2">CHK178-16964</strain>
    </source>
</reference>
<dbReference type="InterPro" id="IPR050834">
    <property type="entry name" value="Glycosyltransf_2"/>
</dbReference>
<dbReference type="CDD" id="cd00761">
    <property type="entry name" value="Glyco_tranf_GTA_type"/>
    <property type="match status" value="1"/>
</dbReference>
<dbReference type="EMBL" id="DWZA01000068">
    <property type="protein sequence ID" value="HJA71491.1"/>
    <property type="molecule type" value="Genomic_DNA"/>
</dbReference>
<dbReference type="PANTHER" id="PTHR43685">
    <property type="entry name" value="GLYCOSYLTRANSFERASE"/>
    <property type="match status" value="1"/>
</dbReference>
<dbReference type="Pfam" id="PF00535">
    <property type="entry name" value="Glycos_transf_2"/>
    <property type="match status" value="1"/>
</dbReference>
<gene>
    <name evidence="2" type="ORF">IAA07_07915</name>
</gene>
<evidence type="ECO:0000313" key="2">
    <source>
        <dbReference type="EMBL" id="HJA71491.1"/>
    </source>
</evidence>
<dbReference type="Gene3D" id="3.90.550.10">
    <property type="entry name" value="Spore Coat Polysaccharide Biosynthesis Protein SpsA, Chain A"/>
    <property type="match status" value="1"/>
</dbReference>
<evidence type="ECO:0000259" key="1">
    <source>
        <dbReference type="Pfam" id="PF00535"/>
    </source>
</evidence>
<dbReference type="InterPro" id="IPR029044">
    <property type="entry name" value="Nucleotide-diphossugar_trans"/>
</dbReference>
<accession>A0A9D2HH10</accession>
<reference evidence="2" key="2">
    <citation type="submission" date="2021-04" db="EMBL/GenBank/DDBJ databases">
        <authorList>
            <person name="Gilroy R."/>
        </authorList>
    </citation>
    <scope>NUCLEOTIDE SEQUENCE</scope>
    <source>
        <strain evidence="2">CHK178-16964</strain>
    </source>
</reference>
<name>A0A9D2HH10_9FIRM</name>
<dbReference type="AlphaFoldDB" id="A0A9D2HH10"/>
<evidence type="ECO:0000313" key="3">
    <source>
        <dbReference type="Proteomes" id="UP000823900"/>
    </source>
</evidence>
<comment type="caution">
    <text evidence="2">The sequence shown here is derived from an EMBL/GenBank/DDBJ whole genome shotgun (WGS) entry which is preliminary data.</text>
</comment>